<evidence type="ECO:0000259" key="1">
    <source>
        <dbReference type="Pfam" id="PF01370"/>
    </source>
</evidence>
<organism evidence="2">
    <name type="scientific">uncultured Pseudonocardia sp</name>
    <dbReference type="NCBI Taxonomy" id="211455"/>
    <lineage>
        <taxon>Bacteria</taxon>
        <taxon>Bacillati</taxon>
        <taxon>Actinomycetota</taxon>
        <taxon>Actinomycetes</taxon>
        <taxon>Pseudonocardiales</taxon>
        <taxon>Pseudonocardiaceae</taxon>
        <taxon>Pseudonocardia</taxon>
        <taxon>environmental samples</taxon>
    </lineage>
</organism>
<feature type="domain" description="NAD-dependent epimerase/dehydratase" evidence="1">
    <location>
        <begin position="85"/>
        <end position="206"/>
    </location>
</feature>
<accession>A0A6J4QVN3</accession>
<reference evidence="2" key="1">
    <citation type="submission" date="2020-02" db="EMBL/GenBank/DDBJ databases">
        <authorList>
            <person name="Meier V. D."/>
        </authorList>
    </citation>
    <scope>NUCLEOTIDE SEQUENCE</scope>
    <source>
        <strain evidence="2">AVDCRST_MAG66</strain>
    </source>
</reference>
<protein>
    <submittedName>
        <fullName evidence="2">Putative reductase</fullName>
    </submittedName>
</protein>
<proteinExistence type="predicted"/>
<dbReference type="Gene3D" id="3.40.50.720">
    <property type="entry name" value="NAD(P)-binding Rossmann-like Domain"/>
    <property type="match status" value="1"/>
</dbReference>
<dbReference type="AlphaFoldDB" id="A0A6J4QVN3"/>
<gene>
    <name evidence="2" type="ORF">AVDCRST_MAG66-4851</name>
</gene>
<evidence type="ECO:0000313" key="2">
    <source>
        <dbReference type="EMBL" id="CAA9447800.1"/>
    </source>
</evidence>
<dbReference type="Pfam" id="PF01370">
    <property type="entry name" value="Epimerase"/>
    <property type="match status" value="1"/>
</dbReference>
<sequence>MTSLLLLGGSSGTGGSPFVGPALAEEALAAGWDVSVLHRGHHAPPRPAVSLIGDRKAPAGLAALEDGTWDVVVDTWAGAPSAVRDACRLLAGRIGHYVYISSRSVYDFPFPPPLHEGRPVVTGSPDDGEVEYRYAKRGGELAVSASFEQPLLVRPGIIFGPGEHDGRLPWWLRRIAAGGTVLAPGPPDSSVQYIDVRDLAAWTLDAAGRGLAGTFNLVCPPDHTTMAGFLEACVHVTDAGTDLQWTDPATVLASGLRPWSDLPVWLPPGDHHDLLHCGDVSKAVAAGLRCRPVGETVADTWAAMTGRA</sequence>
<dbReference type="InterPro" id="IPR036291">
    <property type="entry name" value="NAD(P)-bd_dom_sf"/>
</dbReference>
<dbReference type="SUPFAM" id="SSF51735">
    <property type="entry name" value="NAD(P)-binding Rossmann-fold domains"/>
    <property type="match status" value="1"/>
</dbReference>
<dbReference type="EMBL" id="CADCUS010000622">
    <property type="protein sequence ID" value="CAA9447800.1"/>
    <property type="molecule type" value="Genomic_DNA"/>
</dbReference>
<name>A0A6J4QVN3_9PSEU</name>
<dbReference type="InterPro" id="IPR001509">
    <property type="entry name" value="Epimerase_deHydtase"/>
</dbReference>